<sequence length="800" mass="85068">AAATARRAKRYSSSPGGAWPHGPAASSASASVSVSVSPGAVAAGPPPRAPDEGHAYSMPSERQAYAHLHTYASQAAEKSPRHASRLSPEPSVDQTARHTVAAAVAGTGWTRGAVIHSSGHSTGSSASSSASSTSCPSLGKQAIPSGLAPSVAKATRPNNWPPACRPHQPACPSNRQQQASRHPGPTGSESTSPASSLSPPLLPLTAAVDMKPISTCRSEDSGISLLRNSQSPPESPHGLFYDGPEAGPDADSLDHFYYLGEDLDSPEDNIHDDGVVGEEDEEEEEEEDAYETEFLVPPHCPEKDSQVEAGEATERVKTEERFEAAEETEAEHEGEIEEEEEEEEEGEEEEGEYESGRSSSYSGPRFGLHPRGYRPAGLRFQHRLFRGLPHAMGSRELAPAPVQPAPPPPARYRQPFIFPFGLRFPLNTSVAGAPRSADRDAMASASSALAHQRSHYLLSPVPVPGNMPRMLAVETGRSSRHWPQRRGGGCSGVCAAGAGADAQAGFASSPAKAATRAPASAPTATTASAPVPMAFAAAAFKSGQPTTASLSPPKQTLTRPNSLRVSPRHQFAPDTVVSPAILDLPSNPSEAVRHTFDSANSACPAEKTVASPVALASPGVLVTSTTTSTATASGAYCPYEENRFQILTYDQVLRLHNFLNAEIPVHSRLPIFPTIHIRLSELFRTVKASLQKAGIPVRDIRLNGGAATYVIGESVYNFAPMMPYFSTQSQKGLLISARLYCSFRLTWLSTTPPTDIEPASQRADDHFKALATSHLHVVVLPMKQTCAYHSPIDRTTYIRK</sequence>
<feature type="compositionally biased region" description="Low complexity" evidence="5">
    <location>
        <begin position="183"/>
        <end position="201"/>
    </location>
</feature>
<evidence type="ECO:0000313" key="7">
    <source>
        <dbReference type="Proteomes" id="UP000784294"/>
    </source>
</evidence>
<feature type="compositionally biased region" description="Basic and acidic residues" evidence="5">
    <location>
        <begin position="300"/>
        <end position="324"/>
    </location>
</feature>
<evidence type="ECO:0000256" key="4">
    <source>
        <dbReference type="ARBA" id="ARBA00047933"/>
    </source>
</evidence>
<feature type="region of interest" description="Disordered" evidence="5">
    <location>
        <begin position="1"/>
        <end position="100"/>
    </location>
</feature>
<feature type="compositionally biased region" description="Low complexity" evidence="5">
    <location>
        <begin position="12"/>
        <end position="43"/>
    </location>
</feature>
<feature type="compositionally biased region" description="Polar residues" evidence="5">
    <location>
        <begin position="544"/>
        <end position="564"/>
    </location>
</feature>
<feature type="region of interest" description="Disordered" evidence="5">
    <location>
        <begin position="115"/>
        <end position="201"/>
    </location>
</feature>
<comment type="similarity">
    <text evidence="1">Belongs to the TENT family.</text>
</comment>
<keyword evidence="7" id="KW-1185">Reference proteome</keyword>
<feature type="compositionally biased region" description="Acidic residues" evidence="5">
    <location>
        <begin position="325"/>
        <end position="353"/>
    </location>
</feature>
<dbReference type="EC" id="2.7.7.19" evidence="2"/>
<gene>
    <name evidence="6" type="ORF">PXEA_LOCUS36247</name>
</gene>
<feature type="non-terminal residue" evidence="6">
    <location>
        <position position="1"/>
    </location>
</feature>
<feature type="region of interest" description="Disordered" evidence="5">
    <location>
        <begin position="544"/>
        <end position="570"/>
    </location>
</feature>
<feature type="region of interest" description="Disordered" evidence="5">
    <location>
        <begin position="263"/>
        <end position="373"/>
    </location>
</feature>
<evidence type="ECO:0000256" key="3">
    <source>
        <dbReference type="ARBA" id="ARBA00022679"/>
    </source>
</evidence>
<dbReference type="Proteomes" id="UP000784294">
    <property type="component" value="Unassembled WGS sequence"/>
</dbReference>
<protein>
    <recommendedName>
        <fullName evidence="2">polynucleotide adenylyltransferase</fullName>
        <ecNumber evidence="2">2.7.7.19</ecNumber>
    </recommendedName>
</protein>
<name>A0A448XR34_9PLAT</name>
<dbReference type="GO" id="GO:0048255">
    <property type="term" value="P:mRNA stabilization"/>
    <property type="evidence" value="ECO:0007669"/>
    <property type="project" value="TreeGrafter"/>
</dbReference>
<feature type="compositionally biased region" description="Acidic residues" evidence="5">
    <location>
        <begin position="275"/>
        <end position="291"/>
    </location>
</feature>
<dbReference type="GO" id="GO:0003723">
    <property type="term" value="F:RNA binding"/>
    <property type="evidence" value="ECO:0007669"/>
    <property type="project" value="TreeGrafter"/>
</dbReference>
<evidence type="ECO:0000256" key="1">
    <source>
        <dbReference type="ARBA" id="ARBA00007631"/>
    </source>
</evidence>
<reference evidence="6" key="1">
    <citation type="submission" date="2018-11" db="EMBL/GenBank/DDBJ databases">
        <authorList>
            <consortium name="Pathogen Informatics"/>
        </authorList>
    </citation>
    <scope>NUCLEOTIDE SEQUENCE</scope>
</reference>
<evidence type="ECO:0000256" key="2">
    <source>
        <dbReference type="ARBA" id="ARBA00012388"/>
    </source>
</evidence>
<keyword evidence="3" id="KW-0808">Transferase</keyword>
<accession>A0A448XR34</accession>
<organism evidence="6 7">
    <name type="scientific">Protopolystoma xenopodis</name>
    <dbReference type="NCBI Taxonomy" id="117903"/>
    <lineage>
        <taxon>Eukaryota</taxon>
        <taxon>Metazoa</taxon>
        <taxon>Spiralia</taxon>
        <taxon>Lophotrochozoa</taxon>
        <taxon>Platyhelminthes</taxon>
        <taxon>Monogenea</taxon>
        <taxon>Polyopisthocotylea</taxon>
        <taxon>Polystomatidea</taxon>
        <taxon>Polystomatidae</taxon>
        <taxon>Protopolystoma</taxon>
    </lineage>
</organism>
<proteinExistence type="inferred from homology"/>
<evidence type="ECO:0000256" key="5">
    <source>
        <dbReference type="SAM" id="MobiDB-lite"/>
    </source>
</evidence>
<comment type="caution">
    <text evidence="6">The sequence shown here is derived from an EMBL/GenBank/DDBJ whole genome shotgun (WGS) entry which is preliminary data.</text>
</comment>
<dbReference type="OrthoDB" id="5874347at2759"/>
<dbReference type="PANTHER" id="PTHR12974">
    <property type="entry name" value="PRION-LIKE- Q/N-RICH -DOMAIN-BEARING PROTEIN PROTEIN 44"/>
    <property type="match status" value="1"/>
</dbReference>
<dbReference type="Pfam" id="PF07984">
    <property type="entry name" value="NTP_transf_7"/>
    <property type="match status" value="1"/>
</dbReference>
<feature type="compositionally biased region" description="Low complexity" evidence="5">
    <location>
        <begin position="115"/>
        <end position="134"/>
    </location>
</feature>
<evidence type="ECO:0000313" key="6">
    <source>
        <dbReference type="EMBL" id="VEL42807.1"/>
    </source>
</evidence>
<comment type="catalytic activity">
    <reaction evidence="4">
        <text>RNA(n) + ATP = RNA(n)-3'-adenine ribonucleotide + diphosphate</text>
        <dbReference type="Rhea" id="RHEA:11332"/>
        <dbReference type="Rhea" id="RHEA-COMP:14527"/>
        <dbReference type="Rhea" id="RHEA-COMP:17347"/>
        <dbReference type="ChEBI" id="CHEBI:30616"/>
        <dbReference type="ChEBI" id="CHEBI:33019"/>
        <dbReference type="ChEBI" id="CHEBI:140395"/>
        <dbReference type="ChEBI" id="CHEBI:173115"/>
        <dbReference type="EC" id="2.7.7.19"/>
    </reaction>
    <physiologicalReaction direction="left-to-right" evidence="4">
        <dbReference type="Rhea" id="RHEA:11333"/>
    </physiologicalReaction>
</comment>
<feature type="compositionally biased region" description="Polar residues" evidence="5">
    <location>
        <begin position="171"/>
        <end position="180"/>
    </location>
</feature>
<dbReference type="InterPro" id="IPR012937">
    <property type="entry name" value="TET5"/>
</dbReference>
<feature type="compositionally biased region" description="Basic residues" evidence="5">
    <location>
        <begin position="1"/>
        <end position="10"/>
    </location>
</feature>
<dbReference type="EMBL" id="CAAALY010276748">
    <property type="protein sequence ID" value="VEL42807.1"/>
    <property type="molecule type" value="Genomic_DNA"/>
</dbReference>
<dbReference type="GO" id="GO:1990817">
    <property type="term" value="F:poly(A) RNA polymerase activity"/>
    <property type="evidence" value="ECO:0007669"/>
    <property type="project" value="UniProtKB-EC"/>
</dbReference>
<dbReference type="PANTHER" id="PTHR12974:SF36">
    <property type="entry name" value="POLYNUCLEOTIDE ADENYLYLTRANSFERASE"/>
    <property type="match status" value="1"/>
</dbReference>
<dbReference type="AlphaFoldDB" id="A0A448XR34"/>